<organism evidence="1 2">
    <name type="scientific">Naganishia cerealis</name>
    <dbReference type="NCBI Taxonomy" id="610337"/>
    <lineage>
        <taxon>Eukaryota</taxon>
        <taxon>Fungi</taxon>
        <taxon>Dikarya</taxon>
        <taxon>Basidiomycota</taxon>
        <taxon>Agaricomycotina</taxon>
        <taxon>Tremellomycetes</taxon>
        <taxon>Filobasidiales</taxon>
        <taxon>Filobasidiaceae</taxon>
        <taxon>Naganishia</taxon>
    </lineage>
</organism>
<protein>
    <submittedName>
        <fullName evidence="1">Uncharacterized protein</fullName>
    </submittedName>
</protein>
<accession>A0ACC2W5Z1</accession>
<gene>
    <name evidence="1" type="ORF">QFC19_003261</name>
</gene>
<keyword evidence="2" id="KW-1185">Reference proteome</keyword>
<dbReference type="EMBL" id="JASBWR010000030">
    <property type="protein sequence ID" value="KAJ9106530.1"/>
    <property type="molecule type" value="Genomic_DNA"/>
</dbReference>
<reference evidence="1" key="1">
    <citation type="submission" date="2023-04" db="EMBL/GenBank/DDBJ databases">
        <title>Draft Genome sequencing of Naganishia species isolated from polar environments using Oxford Nanopore Technology.</title>
        <authorList>
            <person name="Leo P."/>
            <person name="Venkateswaran K."/>
        </authorList>
    </citation>
    <scope>NUCLEOTIDE SEQUENCE</scope>
    <source>
        <strain evidence="1">MNA-CCFEE 5261</strain>
    </source>
</reference>
<dbReference type="Proteomes" id="UP001241377">
    <property type="component" value="Unassembled WGS sequence"/>
</dbReference>
<name>A0ACC2W5Z1_9TREE</name>
<comment type="caution">
    <text evidence="1">The sequence shown here is derived from an EMBL/GenBank/DDBJ whole genome shotgun (WGS) entry which is preliminary data.</text>
</comment>
<sequence length="584" mass="66118">MFVPFVSLGTLNEETDAKGIIAEETDAKNVEPLSSLFVPFEDRALDTASLKDSKTYEDPSSLNKKFEDKPHEASSIHFSKAFKDFKDAIKRGLEKSYKYKLKVQFKIHSLRRTKTSSLSWFKRRRDHLQGSPSSEASMPLCCRRYDIAPAPVNLSELEKRNYYHEQYLSHQKASDYNGASYLKAVIMKAKMKSSASQIRKIHAKSSTPKFSSHGKSLHRKNLPFVVGHYYTFKNSPVRPARLISPLVTREETVDEKLARLLAEFARHRSFAAIKAYKFELRIRNRRKDKPSTTQEEHPAVRLPLISSSIQHKTKPSKKGESKNQNCQDAINMIEEYAQEMGMLLTTPELKVRMNADSKDKNVSPLRNLNKLKDPTLNGIDIPRMEPGHYSFVRIRSTSKSGETRSAMIVRKDNVGDRKFSSVFRDCIERIDKVPETQSTMSVDSNRGKNETQKETGKQINSILSAIESMHRATPNENSMKSKGCGLQPGSGSLEMAANSRSKKVLKKVHRVEERAFEHDDKVQEASCEISTKHRAENRKVVSFKDCSPVTKKVLKESSVLNKSSSTLQHLGTKSLGSISDIAKC</sequence>
<proteinExistence type="predicted"/>
<evidence type="ECO:0000313" key="1">
    <source>
        <dbReference type="EMBL" id="KAJ9106530.1"/>
    </source>
</evidence>
<evidence type="ECO:0000313" key="2">
    <source>
        <dbReference type="Proteomes" id="UP001241377"/>
    </source>
</evidence>